<organism evidence="3 4">
    <name type="scientific">Acidisoma cellulosilyticum</name>
    <dbReference type="NCBI Taxonomy" id="2802395"/>
    <lineage>
        <taxon>Bacteria</taxon>
        <taxon>Pseudomonadati</taxon>
        <taxon>Pseudomonadota</taxon>
        <taxon>Alphaproteobacteria</taxon>
        <taxon>Acetobacterales</taxon>
        <taxon>Acidocellaceae</taxon>
        <taxon>Acidisoma</taxon>
    </lineage>
</organism>
<dbReference type="Gene3D" id="3.30.110.170">
    <property type="entry name" value="Protein of unknown function (DUF541), domain 1"/>
    <property type="match status" value="1"/>
</dbReference>
<sequence>MQRIAGLIGASGLAAALLAAPAAHADTLLHLSVTASVTAMPDELVAQLTAQADAPTAGDAQQQVNAMIAKALGDAKSLDAVTASTTNYSVWHETDPKDVWHASQGIALRAHDGGALLGLIGKLQQDGLAVGDLTWQLSPALSEKTYEQAMAKAIGKLTAQADVVAKLMHLQAHGFTSVTVGDDAQPGPRPMMRMMATAAPAAAPPPSAQADAVTVSASVSGDARLQGE</sequence>
<name>A0A963YXM3_9PROT</name>
<evidence type="ECO:0000256" key="2">
    <source>
        <dbReference type="SAM" id="SignalP"/>
    </source>
</evidence>
<feature type="chain" id="PRO_5036939400" evidence="2">
    <location>
        <begin position="26"/>
        <end position="228"/>
    </location>
</feature>
<dbReference type="InterPro" id="IPR007497">
    <property type="entry name" value="SIMPL/DUF541"/>
</dbReference>
<evidence type="ECO:0000313" key="3">
    <source>
        <dbReference type="EMBL" id="MCB8878724.1"/>
    </source>
</evidence>
<evidence type="ECO:0000313" key="4">
    <source>
        <dbReference type="Proteomes" id="UP000721844"/>
    </source>
</evidence>
<dbReference type="AlphaFoldDB" id="A0A963YXM3"/>
<accession>A0A963YXM3</accession>
<dbReference type="Pfam" id="PF04402">
    <property type="entry name" value="SIMPL"/>
    <property type="match status" value="1"/>
</dbReference>
<dbReference type="PANTHER" id="PTHR34387">
    <property type="entry name" value="SLR1258 PROTEIN"/>
    <property type="match status" value="1"/>
</dbReference>
<reference evidence="3 4" key="1">
    <citation type="journal article" date="2021" name="Microorganisms">
        <title>Acidisoma silvae sp. nov. and Acidisomacellulosilytica sp. nov., Two Acidophilic Bacteria Isolated from Decaying Wood, Hydrolyzing Cellulose and Producing Poly-3-hydroxybutyrate.</title>
        <authorList>
            <person name="Mieszkin S."/>
            <person name="Pouder E."/>
            <person name="Uroz S."/>
            <person name="Simon-Colin C."/>
            <person name="Alain K."/>
        </authorList>
    </citation>
    <scope>NUCLEOTIDE SEQUENCE [LARGE SCALE GENOMIC DNA]</scope>
    <source>
        <strain evidence="3 4">HW T5.17</strain>
    </source>
</reference>
<protein>
    <submittedName>
        <fullName evidence="3">SIMPL domain-containing protein</fullName>
    </submittedName>
</protein>
<evidence type="ECO:0000256" key="1">
    <source>
        <dbReference type="SAM" id="MobiDB-lite"/>
    </source>
</evidence>
<keyword evidence="2" id="KW-0732">Signal</keyword>
<dbReference type="RefSeq" id="WP_227304674.1">
    <property type="nucleotide sequence ID" value="NZ_JAESVA010000001.1"/>
</dbReference>
<feature type="region of interest" description="Disordered" evidence="1">
    <location>
        <begin position="198"/>
        <end position="228"/>
    </location>
</feature>
<comment type="caution">
    <text evidence="3">The sequence shown here is derived from an EMBL/GenBank/DDBJ whole genome shotgun (WGS) entry which is preliminary data.</text>
</comment>
<gene>
    <name evidence="3" type="ORF">ACELLULO517_00650</name>
</gene>
<proteinExistence type="predicted"/>
<dbReference type="EMBL" id="JAESVA010000001">
    <property type="protein sequence ID" value="MCB8878724.1"/>
    <property type="molecule type" value="Genomic_DNA"/>
</dbReference>
<dbReference type="GO" id="GO:0006974">
    <property type="term" value="P:DNA damage response"/>
    <property type="evidence" value="ECO:0007669"/>
    <property type="project" value="TreeGrafter"/>
</dbReference>
<dbReference type="PANTHER" id="PTHR34387:SF1">
    <property type="entry name" value="PERIPLASMIC IMMUNOGENIC PROTEIN"/>
    <property type="match status" value="1"/>
</dbReference>
<dbReference type="InterPro" id="IPR052022">
    <property type="entry name" value="26kDa_periplasmic_antigen"/>
</dbReference>
<dbReference type="Gene3D" id="3.30.70.2970">
    <property type="entry name" value="Protein of unknown function (DUF541), domain 2"/>
    <property type="match status" value="1"/>
</dbReference>
<dbReference type="Proteomes" id="UP000721844">
    <property type="component" value="Unassembled WGS sequence"/>
</dbReference>
<keyword evidence="4" id="KW-1185">Reference proteome</keyword>
<feature type="signal peptide" evidence="2">
    <location>
        <begin position="1"/>
        <end position="25"/>
    </location>
</feature>